<evidence type="ECO:0000256" key="5">
    <source>
        <dbReference type="ARBA" id="ARBA00022659"/>
    </source>
</evidence>
<feature type="active site" description="Charge relay system" evidence="16">
    <location>
        <position position="616"/>
    </location>
</feature>
<feature type="binding site" evidence="19">
    <location>
        <position position="60"/>
    </location>
    <ligand>
        <name>Ca(2+)</name>
        <dbReference type="ChEBI" id="CHEBI:29108"/>
        <label>1</label>
    </ligand>
</feature>
<feature type="chain" id="PRO_5041934866" description="Complement component 1, s subcomponent" evidence="23">
    <location>
        <begin position="17"/>
        <end position="673"/>
    </location>
</feature>
<feature type="disulfide bond" evidence="17">
    <location>
        <begin position="314"/>
        <end position="344"/>
    </location>
</feature>
<evidence type="ECO:0000259" key="25">
    <source>
        <dbReference type="PROSITE" id="PS50026"/>
    </source>
</evidence>
<keyword evidence="9" id="KW-0378">Hydrolase</keyword>
<dbReference type="GO" id="GO:0004252">
    <property type="term" value="F:serine-type endopeptidase activity"/>
    <property type="evidence" value="ECO:0007669"/>
    <property type="project" value="InterPro"/>
</dbReference>
<feature type="disulfide bond" description="Interchain (between heavy and light chains)" evidence="17">
    <location>
        <begin position="413"/>
        <end position="535"/>
    </location>
</feature>
<dbReference type="InterPro" id="IPR035914">
    <property type="entry name" value="Sperma_CUB_dom_sf"/>
</dbReference>
<keyword evidence="8" id="KW-0677">Repeat</keyword>
<feature type="domain" description="Sushi" evidence="27">
    <location>
        <begin position="285"/>
        <end position="346"/>
    </location>
</feature>
<evidence type="ECO:0000256" key="4">
    <source>
        <dbReference type="ARBA" id="ARBA00022588"/>
    </source>
</evidence>
<dbReference type="PROSITE" id="PS00135">
    <property type="entry name" value="TRYPSIN_SER"/>
    <property type="match status" value="1"/>
</dbReference>
<evidence type="ECO:0000256" key="21">
    <source>
        <dbReference type="PROSITE-ProRule" id="PRU00076"/>
    </source>
</evidence>
<feature type="modified residue" description="(3R)-3-hydroxyasparagine" evidence="18">
    <location>
        <position position="149"/>
    </location>
</feature>
<keyword evidence="14" id="KW-0325">Glycoprotein</keyword>
<evidence type="ECO:0000259" key="26">
    <source>
        <dbReference type="PROSITE" id="PS50240"/>
    </source>
</evidence>
<comment type="caution">
    <text evidence="21">Lacks conserved residue(s) required for the propagation of feature annotation.</text>
</comment>
<evidence type="ECO:0000256" key="6">
    <source>
        <dbReference type="ARBA" id="ARBA00022670"/>
    </source>
</evidence>
<dbReference type="InterPro" id="IPR001881">
    <property type="entry name" value="EGF-like_Ca-bd_dom"/>
</dbReference>
<evidence type="ECO:0000256" key="10">
    <source>
        <dbReference type="ARBA" id="ARBA00022825"/>
    </source>
</evidence>
<proteinExistence type="predicted"/>
<feature type="binding site" evidence="19">
    <location>
        <position position="149"/>
    </location>
    <ligand>
        <name>Ca(2+)</name>
        <dbReference type="ChEBI" id="CHEBI:29108"/>
        <label>2</label>
    </ligand>
</feature>
<feature type="disulfide bond" evidence="17">
    <location>
        <begin position="175"/>
        <end position="200"/>
    </location>
</feature>
<feature type="disulfide bond" evidence="17">
    <location>
        <begin position="65"/>
        <end position="83"/>
    </location>
</feature>
<organism evidence="28 29">
    <name type="scientific">Electrophorus voltai</name>
    <dbReference type="NCBI Taxonomy" id="2609070"/>
    <lineage>
        <taxon>Eukaryota</taxon>
        <taxon>Metazoa</taxon>
        <taxon>Chordata</taxon>
        <taxon>Craniata</taxon>
        <taxon>Vertebrata</taxon>
        <taxon>Euteleostomi</taxon>
        <taxon>Actinopterygii</taxon>
        <taxon>Neopterygii</taxon>
        <taxon>Teleostei</taxon>
        <taxon>Ostariophysi</taxon>
        <taxon>Gymnotiformes</taxon>
        <taxon>Gymnotoidei</taxon>
        <taxon>Gymnotidae</taxon>
        <taxon>Electrophorus</taxon>
    </lineage>
</organism>
<dbReference type="GO" id="GO:0005509">
    <property type="term" value="F:calcium ion binding"/>
    <property type="evidence" value="ECO:0007669"/>
    <property type="project" value="InterPro"/>
</dbReference>
<evidence type="ECO:0000256" key="15">
    <source>
        <dbReference type="ARBA" id="ARBA00023278"/>
    </source>
</evidence>
<evidence type="ECO:0000256" key="17">
    <source>
        <dbReference type="PIRSR" id="PIRSR001155-2"/>
    </source>
</evidence>
<feature type="binding site" evidence="19">
    <location>
        <position position="268"/>
    </location>
    <ligand>
        <name>Ca(2+)</name>
        <dbReference type="ChEBI" id="CHEBI:29108"/>
        <label>3</label>
    </ligand>
</feature>
<dbReference type="SMART" id="SM00179">
    <property type="entry name" value="EGF_CA"/>
    <property type="match status" value="1"/>
</dbReference>
<sequence>MIVIFVCVLLVQVCGSVPLAGWVQSPGYPFGYDPHATLTWKHCAAPGHTLMLSFFHLDLEDSEQCENDVVKVFAGNVLLTKLCGRMSAQHLLSSVNPLLRSSSGGCLSLSFEADFSNPERHTGFRAFYKEQDVDECWDHEPECSHFCHNYIGGYTCSCKPGYYLSEDQHTCSANCTEELFGEGVLTPVGSPGPYLENSFCTYTLAVQEGQQLVLSFVGEFDVESRDGQCIDTLTIKTDSAVFGPFCGQTAPPKISTGAQRVQIFFHTDQGGTNTGFTLSYRAKPMQCPGNVTANSILAPQRSQYTPGDTVTVQCVTGHSLESTLQQTFESTCQKSGRWSPVRYCEPIDCGPPNFSDLIVLTEEDPVTTYNHNISVKCLSEYYELIGDANFICDASGTWVSEKAQTKPLCLPVCGKNTAFSSGRIFGGRKAQPEELPWHLLIKEPQRGGASLISDQWAVTAAHVVDRYESDTLIFYGGITDGMDRNAVLMESEKIIIHPGFEKRKPEQDHTNYDNDIALVKMSARVSLGPNIRPVCLPNKTNSLPEQTARLSMEGKMGTISGFGGRSETLTKARYLQYGHVIEYSEVPCFPNNLKVTDNMFCAGGKSKEVDSCKGDSGGPLVVPAVGSGSPNTRHQLKGIVSWGPSICGNEHNKGYYTKVENYLDWIMETMQKN</sequence>
<dbReference type="EMBL" id="JAROKS010000016">
    <property type="protein sequence ID" value="KAK1795497.1"/>
    <property type="molecule type" value="Genomic_DNA"/>
</dbReference>
<evidence type="ECO:0000256" key="20">
    <source>
        <dbReference type="PROSITE-ProRule" id="PRU00059"/>
    </source>
</evidence>
<dbReference type="CDD" id="cd00033">
    <property type="entry name" value="CCP"/>
    <property type="match status" value="2"/>
</dbReference>
<feature type="binding site" evidence="19">
    <location>
        <position position="135"/>
    </location>
    <ligand>
        <name>Ca(2+)</name>
        <dbReference type="ChEBI" id="CHEBI:29108"/>
        <label>2</label>
    </ligand>
</feature>
<dbReference type="CDD" id="cd00041">
    <property type="entry name" value="CUB"/>
    <property type="match status" value="2"/>
</dbReference>
<keyword evidence="29" id="KW-1185">Reference proteome</keyword>
<feature type="signal peptide" evidence="23">
    <location>
        <begin position="1"/>
        <end position="16"/>
    </location>
</feature>
<evidence type="ECO:0000313" key="29">
    <source>
        <dbReference type="Proteomes" id="UP001239994"/>
    </source>
</evidence>
<feature type="active site" description="Charge relay system" evidence="16">
    <location>
        <position position="462"/>
    </location>
</feature>
<evidence type="ECO:0008006" key="30">
    <source>
        <dbReference type="Google" id="ProtNLM"/>
    </source>
</evidence>
<dbReference type="SMART" id="SM00020">
    <property type="entry name" value="Tryp_SPc"/>
    <property type="match status" value="1"/>
</dbReference>
<dbReference type="Gene3D" id="2.40.10.10">
    <property type="entry name" value="Trypsin-like serine proteases"/>
    <property type="match status" value="1"/>
</dbReference>
<feature type="binding site" evidence="19">
    <location>
        <position position="114"/>
    </location>
    <ligand>
        <name>Ca(2+)</name>
        <dbReference type="ChEBI" id="CHEBI:29108"/>
        <label>1</label>
    </ligand>
</feature>
<feature type="binding site" evidence="19">
    <location>
        <position position="231"/>
    </location>
    <ligand>
        <name>Ca(2+)</name>
        <dbReference type="ChEBI" id="CHEBI:29108"/>
        <label>3</label>
    </ligand>
</feature>
<evidence type="ECO:0000256" key="14">
    <source>
        <dbReference type="ARBA" id="ARBA00023180"/>
    </source>
</evidence>
<feature type="binding site" evidence="19">
    <location>
        <position position="150"/>
    </location>
    <ligand>
        <name>Ca(2+)</name>
        <dbReference type="ChEBI" id="CHEBI:29108"/>
        <label>2</label>
    </ligand>
</feature>
<keyword evidence="15 18" id="KW-0379">Hydroxylation</keyword>
<dbReference type="InterPro" id="IPR001314">
    <property type="entry name" value="Peptidase_S1A"/>
</dbReference>
<keyword evidence="3 21" id="KW-0245">EGF-like domain</keyword>
<dbReference type="PANTHER" id="PTHR24255">
    <property type="entry name" value="COMPLEMENT COMPONENT 1, S SUBCOMPONENT-RELATED"/>
    <property type="match status" value="1"/>
</dbReference>
<keyword evidence="5 22" id="KW-0768">Sushi</keyword>
<dbReference type="Pfam" id="PF00089">
    <property type="entry name" value="Trypsin"/>
    <property type="match status" value="1"/>
</dbReference>
<feature type="binding site" evidence="19">
    <location>
        <position position="116"/>
    </location>
    <ligand>
        <name>Ca(2+)</name>
        <dbReference type="ChEBI" id="CHEBI:29108"/>
        <label>1</label>
    </ligand>
</feature>
<feature type="disulfide bond" evidence="17">
    <location>
        <begin position="588"/>
        <end position="601"/>
    </location>
</feature>
<dbReference type="InterPro" id="IPR000859">
    <property type="entry name" value="CUB_dom"/>
</dbReference>
<dbReference type="AlphaFoldDB" id="A0AAD9DXX6"/>
<dbReference type="PROSITE" id="PS01180">
    <property type="entry name" value="CUB"/>
    <property type="match status" value="2"/>
</dbReference>
<evidence type="ECO:0000256" key="23">
    <source>
        <dbReference type="SAM" id="SignalP"/>
    </source>
</evidence>
<evidence type="ECO:0000256" key="19">
    <source>
        <dbReference type="PIRSR" id="PIRSR001155-4"/>
    </source>
</evidence>
<evidence type="ECO:0000256" key="2">
    <source>
        <dbReference type="ARBA" id="ARBA00022525"/>
    </source>
</evidence>
<dbReference type="Pfam" id="PF00084">
    <property type="entry name" value="Sushi"/>
    <property type="match status" value="1"/>
</dbReference>
<evidence type="ECO:0000256" key="9">
    <source>
        <dbReference type="ARBA" id="ARBA00022801"/>
    </source>
</evidence>
<evidence type="ECO:0000256" key="8">
    <source>
        <dbReference type="ARBA" id="ARBA00022737"/>
    </source>
</evidence>
<dbReference type="FunFam" id="2.10.25.10:FF:000059">
    <property type="entry name" value="Mannan-binding lectin serine protease 1"/>
    <property type="match status" value="1"/>
</dbReference>
<evidence type="ECO:0000256" key="3">
    <source>
        <dbReference type="ARBA" id="ARBA00022536"/>
    </source>
</evidence>
<feature type="domain" description="Sushi" evidence="27">
    <location>
        <begin position="347"/>
        <end position="411"/>
    </location>
</feature>
<feature type="binding site" evidence="19">
    <location>
        <position position="153"/>
    </location>
    <ligand>
        <name>Ca(2+)</name>
        <dbReference type="ChEBI" id="CHEBI:29108"/>
        <label>2</label>
    </ligand>
</feature>
<keyword evidence="12" id="KW-0180">Complement pathway</keyword>
<dbReference type="InterPro" id="IPR000152">
    <property type="entry name" value="EGF-type_Asp/Asn_hydroxyl_site"/>
</dbReference>
<dbReference type="SUPFAM" id="SSF50494">
    <property type="entry name" value="Trypsin-like serine proteases"/>
    <property type="match status" value="1"/>
</dbReference>
<feature type="domain" description="Peptidase S1" evidence="26">
    <location>
        <begin position="424"/>
        <end position="671"/>
    </location>
</feature>
<dbReference type="InterPro" id="IPR024175">
    <property type="entry name" value="Pept_S1A_C1r/C1S/mannan-bd"/>
</dbReference>
<keyword evidence="13 17" id="KW-1015">Disulfide bond</keyword>
<keyword evidence="6" id="KW-0645">Protease</keyword>
<feature type="domain" description="EGF-like" evidence="25">
    <location>
        <begin position="132"/>
        <end position="172"/>
    </location>
</feature>
<keyword evidence="10" id="KW-0720">Serine protease</keyword>
<keyword evidence="7 23" id="KW-0732">Signal</keyword>
<dbReference type="GO" id="GO:0072562">
    <property type="term" value="C:blood microparticle"/>
    <property type="evidence" value="ECO:0007669"/>
    <property type="project" value="TreeGrafter"/>
</dbReference>
<feature type="binding site" evidence="19">
    <location>
        <position position="223"/>
    </location>
    <ligand>
        <name>Ca(2+)</name>
        <dbReference type="ChEBI" id="CHEBI:29108"/>
        <label>3</label>
    </ligand>
</feature>
<feature type="binding site" evidence="19">
    <location>
        <position position="132"/>
    </location>
    <ligand>
        <name>Ca(2+)</name>
        <dbReference type="ChEBI" id="CHEBI:29108"/>
        <label>2</label>
    </ligand>
</feature>
<keyword evidence="2" id="KW-0964">Secreted</keyword>
<feature type="disulfide bond" evidence="17">
    <location>
        <begin position="377"/>
        <end position="409"/>
    </location>
</feature>
<dbReference type="PROSITE" id="PS50240">
    <property type="entry name" value="TRYPSIN_DOM"/>
    <property type="match status" value="1"/>
</dbReference>
<dbReference type="InterPro" id="IPR043504">
    <property type="entry name" value="Peptidase_S1_PA_chymotrypsin"/>
</dbReference>
<dbReference type="CDD" id="cd00190">
    <property type="entry name" value="Tryp_SPc"/>
    <property type="match status" value="1"/>
</dbReference>
<dbReference type="PROSITE" id="PS50923">
    <property type="entry name" value="SUSHI"/>
    <property type="match status" value="2"/>
</dbReference>
<reference evidence="28" key="1">
    <citation type="submission" date="2023-03" db="EMBL/GenBank/DDBJ databases">
        <title>Electrophorus voltai genome.</title>
        <authorList>
            <person name="Bian C."/>
        </authorList>
    </citation>
    <scope>NUCLEOTIDE SEQUENCE</scope>
    <source>
        <strain evidence="28">CB-2022</strain>
        <tissue evidence="28">Muscle</tissue>
    </source>
</reference>
<dbReference type="InterPro" id="IPR000742">
    <property type="entry name" value="EGF"/>
</dbReference>
<evidence type="ECO:0000256" key="1">
    <source>
        <dbReference type="ARBA" id="ARBA00004613"/>
    </source>
</evidence>
<comment type="caution">
    <text evidence="28">The sequence shown here is derived from an EMBL/GenBank/DDBJ whole genome shotgun (WGS) entry which is preliminary data.</text>
</comment>
<dbReference type="InterPro" id="IPR033116">
    <property type="entry name" value="TRYPSIN_SER"/>
</dbReference>
<dbReference type="SMART" id="SM00032">
    <property type="entry name" value="CCP"/>
    <property type="match status" value="2"/>
</dbReference>
<name>A0AAD9DXX6_9TELE</name>
<dbReference type="PANTHER" id="PTHR24255:SF29">
    <property type="entry name" value="COMPLEMENT COMPONENT 1, S SUBCOMPONENT"/>
    <property type="match status" value="1"/>
</dbReference>
<dbReference type="CDD" id="cd00054">
    <property type="entry name" value="EGF_CA"/>
    <property type="match status" value="1"/>
</dbReference>
<evidence type="ECO:0000256" key="18">
    <source>
        <dbReference type="PIRSR" id="PIRSR001155-3"/>
    </source>
</evidence>
<feature type="disulfide bond" evidence="17">
    <location>
        <begin position="612"/>
        <end position="647"/>
    </location>
</feature>
<dbReference type="GO" id="GO:0006958">
    <property type="term" value="P:complement activation, classical pathway"/>
    <property type="evidence" value="ECO:0007669"/>
    <property type="project" value="UniProtKB-KW"/>
</dbReference>
<dbReference type="FunFam" id="2.40.10.10:FF:000054">
    <property type="entry name" value="Complement C1r subcomponent"/>
    <property type="match status" value="1"/>
</dbReference>
<accession>A0AAD9DXX6</accession>
<feature type="binding site" evidence="19">
    <location>
        <position position="133"/>
    </location>
    <ligand>
        <name>Ca(2+)</name>
        <dbReference type="ChEBI" id="CHEBI:29108"/>
        <label>2</label>
    </ligand>
</feature>
<evidence type="ECO:0000256" key="13">
    <source>
        <dbReference type="ARBA" id="ARBA00023157"/>
    </source>
</evidence>
<evidence type="ECO:0000256" key="7">
    <source>
        <dbReference type="ARBA" id="ARBA00022729"/>
    </source>
</evidence>
<dbReference type="Gene3D" id="2.10.25.10">
    <property type="entry name" value="Laminin"/>
    <property type="match status" value="1"/>
</dbReference>
<dbReference type="GO" id="GO:0031638">
    <property type="term" value="P:zymogen activation"/>
    <property type="evidence" value="ECO:0007669"/>
    <property type="project" value="TreeGrafter"/>
</dbReference>
<dbReference type="Pfam" id="PF00431">
    <property type="entry name" value="CUB"/>
    <property type="match status" value="2"/>
</dbReference>
<dbReference type="GO" id="GO:0045087">
    <property type="term" value="P:innate immune response"/>
    <property type="evidence" value="ECO:0007669"/>
    <property type="project" value="UniProtKB-KW"/>
</dbReference>
<comment type="subcellular location">
    <subcellularLocation>
        <location evidence="1">Secreted</location>
    </subcellularLocation>
</comment>
<dbReference type="SUPFAM" id="SSF49854">
    <property type="entry name" value="Spermadhesin, CUB domain"/>
    <property type="match status" value="2"/>
</dbReference>
<dbReference type="PROSITE" id="PS00010">
    <property type="entry name" value="ASX_HYDROXYL"/>
    <property type="match status" value="1"/>
</dbReference>
<keyword evidence="19" id="KW-0479">Metal-binding</keyword>
<feature type="binding site" evidence="19">
    <location>
        <position position="68"/>
    </location>
    <ligand>
        <name>Ca(2+)</name>
        <dbReference type="ChEBI" id="CHEBI:29108"/>
        <label>1</label>
    </ligand>
</feature>
<dbReference type="InterPro" id="IPR035976">
    <property type="entry name" value="Sushi/SCR/CCP_sf"/>
</dbReference>
<feature type="domain" description="CUB" evidence="24">
    <location>
        <begin position="7"/>
        <end position="131"/>
    </location>
</feature>
<evidence type="ECO:0000256" key="16">
    <source>
        <dbReference type="PIRSR" id="PIRSR001155-1"/>
    </source>
</evidence>
<dbReference type="Proteomes" id="UP001239994">
    <property type="component" value="Unassembled WGS sequence"/>
</dbReference>
<feature type="disulfide bond" evidence="17">
    <location>
        <begin position="143"/>
        <end position="156"/>
    </location>
</feature>
<feature type="disulfide bond" evidence="17 22">
    <location>
        <begin position="349"/>
        <end position="392"/>
    </location>
</feature>
<dbReference type="Gene3D" id="2.60.120.290">
    <property type="entry name" value="Spermadhesin, CUB domain"/>
    <property type="match status" value="2"/>
</dbReference>
<dbReference type="InterPro" id="IPR018097">
    <property type="entry name" value="EGF_Ca-bd_CS"/>
</dbReference>
<feature type="disulfide bond" evidence="17">
    <location>
        <begin position="287"/>
        <end position="332"/>
    </location>
</feature>
<evidence type="ECO:0000256" key="22">
    <source>
        <dbReference type="PROSITE-ProRule" id="PRU00302"/>
    </source>
</evidence>
<dbReference type="PROSITE" id="PS01186">
    <property type="entry name" value="EGF_2"/>
    <property type="match status" value="1"/>
</dbReference>
<evidence type="ECO:0000313" key="28">
    <source>
        <dbReference type="EMBL" id="KAK1795497.1"/>
    </source>
</evidence>
<comment type="PTM">
    <text evidence="18">The iron and 2-oxoglutarate dependent 3-hydroxylation of aspartate and asparagine is (R) stereospecific within EGF domains.</text>
</comment>
<feature type="disulfide bond" evidence="17 20">
    <location>
        <begin position="229"/>
        <end position="246"/>
    </location>
</feature>
<gene>
    <name evidence="28" type="ORF">P4O66_010672</name>
</gene>
<feature type="domain" description="CUB" evidence="24">
    <location>
        <begin position="171"/>
        <end position="283"/>
    </location>
</feature>
<dbReference type="PROSITE" id="PS01187">
    <property type="entry name" value="EGF_CA"/>
    <property type="match status" value="1"/>
</dbReference>
<dbReference type="Pfam" id="PF14670">
    <property type="entry name" value="FXa_inhibition"/>
    <property type="match status" value="1"/>
</dbReference>
<keyword evidence="11" id="KW-0391">Immunity</keyword>
<evidence type="ECO:0000256" key="12">
    <source>
        <dbReference type="ARBA" id="ARBA00022875"/>
    </source>
</evidence>
<protein>
    <recommendedName>
        <fullName evidence="30">Complement component 1, s subcomponent</fullName>
    </recommendedName>
</protein>
<feature type="disulfide bond" evidence="17">
    <location>
        <begin position="158"/>
        <end position="171"/>
    </location>
</feature>
<dbReference type="PROSITE" id="PS50026">
    <property type="entry name" value="EGF_3"/>
    <property type="match status" value="1"/>
</dbReference>
<keyword evidence="19" id="KW-0106">Calcium</keyword>
<dbReference type="InterPro" id="IPR009003">
    <property type="entry name" value="Peptidase_S1_PA"/>
</dbReference>
<dbReference type="InterPro" id="IPR001254">
    <property type="entry name" value="Trypsin_dom"/>
</dbReference>
<evidence type="ECO:0000256" key="11">
    <source>
        <dbReference type="ARBA" id="ARBA00022859"/>
    </source>
</evidence>
<dbReference type="SMART" id="SM00042">
    <property type="entry name" value="CUB"/>
    <property type="match status" value="2"/>
</dbReference>
<keyword evidence="4" id="KW-0399">Innate immunity</keyword>
<dbReference type="InterPro" id="IPR000436">
    <property type="entry name" value="Sushi_SCR_CCP_dom"/>
</dbReference>
<dbReference type="PRINTS" id="PR00722">
    <property type="entry name" value="CHYMOTRYPSIN"/>
</dbReference>
<feature type="disulfide bond" evidence="17">
    <location>
        <begin position="136"/>
        <end position="147"/>
    </location>
</feature>
<evidence type="ECO:0000259" key="27">
    <source>
        <dbReference type="PROSITE" id="PS50923"/>
    </source>
</evidence>
<dbReference type="Gene3D" id="2.10.70.10">
    <property type="entry name" value="Complement Module, domain 1"/>
    <property type="match status" value="2"/>
</dbReference>
<dbReference type="SUPFAM" id="SSF57535">
    <property type="entry name" value="Complement control module/SCR domain"/>
    <property type="match status" value="2"/>
</dbReference>
<feature type="active site" description="Charge relay system" evidence="16">
    <location>
        <position position="515"/>
    </location>
</feature>
<dbReference type="PIRSF" id="PIRSF001155">
    <property type="entry name" value="C1r_C1s_MASP"/>
    <property type="match status" value="1"/>
</dbReference>
<dbReference type="SUPFAM" id="SSF57196">
    <property type="entry name" value="EGF/Laminin"/>
    <property type="match status" value="1"/>
</dbReference>
<evidence type="ECO:0000259" key="24">
    <source>
        <dbReference type="PROSITE" id="PS01180"/>
    </source>
</evidence>